<evidence type="ECO:0000313" key="1">
    <source>
        <dbReference type="EMBL" id="GBO22513.1"/>
    </source>
</evidence>
<dbReference type="AlphaFoldDB" id="A0A4Y2VB74"/>
<reference evidence="1 2" key="1">
    <citation type="journal article" date="2019" name="Sci. Rep.">
        <title>Orb-weaving spider Araneus ventricosus genome elucidates the spidroin gene catalogue.</title>
        <authorList>
            <person name="Kono N."/>
            <person name="Nakamura H."/>
            <person name="Ohtoshi R."/>
            <person name="Moran D.A.P."/>
            <person name="Shinohara A."/>
            <person name="Yoshida Y."/>
            <person name="Fujiwara M."/>
            <person name="Mori M."/>
            <person name="Tomita M."/>
            <person name="Arakawa K."/>
        </authorList>
    </citation>
    <scope>NUCLEOTIDE SEQUENCE [LARGE SCALE GENOMIC DNA]</scope>
</reference>
<protein>
    <submittedName>
        <fullName evidence="1">Uncharacterized protein</fullName>
    </submittedName>
</protein>
<name>A0A4Y2VB74_ARAVE</name>
<dbReference type="Proteomes" id="UP000499080">
    <property type="component" value="Unassembled WGS sequence"/>
</dbReference>
<organism evidence="1 2">
    <name type="scientific">Araneus ventricosus</name>
    <name type="common">Orbweaver spider</name>
    <name type="synonym">Epeira ventricosa</name>
    <dbReference type="NCBI Taxonomy" id="182803"/>
    <lineage>
        <taxon>Eukaryota</taxon>
        <taxon>Metazoa</taxon>
        <taxon>Ecdysozoa</taxon>
        <taxon>Arthropoda</taxon>
        <taxon>Chelicerata</taxon>
        <taxon>Arachnida</taxon>
        <taxon>Araneae</taxon>
        <taxon>Araneomorphae</taxon>
        <taxon>Entelegynae</taxon>
        <taxon>Araneoidea</taxon>
        <taxon>Araneidae</taxon>
        <taxon>Araneus</taxon>
    </lineage>
</organism>
<proteinExistence type="predicted"/>
<sequence length="131" mass="15206">MVFMTRVEPFGKVAETFASQRETWFSVRFRQAFITSLFQAFQKAVKSLPAVNEIGSPSPLQSRTPKEGSNTPCSNRYVYDFVVDCDKTTNSRIEPAFIELEGKRTNHYTGRGYTRWDRWFVKSFLTSIVRE</sequence>
<evidence type="ECO:0000313" key="2">
    <source>
        <dbReference type="Proteomes" id="UP000499080"/>
    </source>
</evidence>
<keyword evidence="2" id="KW-1185">Reference proteome</keyword>
<accession>A0A4Y2VB74</accession>
<dbReference type="EMBL" id="BGPR01045590">
    <property type="protein sequence ID" value="GBO22513.1"/>
    <property type="molecule type" value="Genomic_DNA"/>
</dbReference>
<gene>
    <name evidence="1" type="ORF">AVEN_29474_1</name>
</gene>
<comment type="caution">
    <text evidence="1">The sequence shown here is derived from an EMBL/GenBank/DDBJ whole genome shotgun (WGS) entry which is preliminary data.</text>
</comment>